<evidence type="ECO:0000313" key="1">
    <source>
        <dbReference type="EMBL" id="MCQ4082202.1"/>
    </source>
</evidence>
<proteinExistence type="predicted"/>
<name>A0ABT1PX04_9ACTN</name>
<sequence>MRLQAELVVQITDTGQLRSAALGRIAEEEHMPDDERTHARDAVQRDEAEALAYLVDPFDLVGEVPGVELVQASWSSAHTDYDPDAEEWELYEEDDER</sequence>
<evidence type="ECO:0000313" key="2">
    <source>
        <dbReference type="Proteomes" id="UP001057702"/>
    </source>
</evidence>
<organism evidence="1 2">
    <name type="scientific">Streptomyces humicola</name>
    <dbReference type="NCBI Taxonomy" id="2953240"/>
    <lineage>
        <taxon>Bacteria</taxon>
        <taxon>Bacillati</taxon>
        <taxon>Actinomycetota</taxon>
        <taxon>Actinomycetes</taxon>
        <taxon>Kitasatosporales</taxon>
        <taxon>Streptomycetaceae</taxon>
        <taxon>Streptomyces</taxon>
    </lineage>
</organism>
<dbReference type="Proteomes" id="UP001057702">
    <property type="component" value="Unassembled WGS sequence"/>
</dbReference>
<accession>A0ABT1PX04</accession>
<protein>
    <submittedName>
        <fullName evidence="1">Uncharacterized protein</fullName>
    </submittedName>
</protein>
<dbReference type="EMBL" id="JANFNG010000012">
    <property type="protein sequence ID" value="MCQ4082202.1"/>
    <property type="molecule type" value="Genomic_DNA"/>
</dbReference>
<comment type="caution">
    <text evidence="1">The sequence shown here is derived from an EMBL/GenBank/DDBJ whole genome shotgun (WGS) entry which is preliminary data.</text>
</comment>
<gene>
    <name evidence="1" type="ORF">NGB36_16700</name>
</gene>
<keyword evidence="2" id="KW-1185">Reference proteome</keyword>
<reference evidence="1" key="1">
    <citation type="submission" date="2022-06" db="EMBL/GenBank/DDBJ databases">
        <title>Draft genome sequence of Streptomyces sp. RB6PN25 isolated from peat swamp forest in Thailand.</title>
        <authorList>
            <person name="Duangmal K."/>
            <person name="Klaysubun C."/>
        </authorList>
    </citation>
    <scope>NUCLEOTIDE SEQUENCE</scope>
    <source>
        <strain evidence="1">RB6PN25</strain>
    </source>
</reference>